<evidence type="ECO:0000313" key="3">
    <source>
        <dbReference type="EMBL" id="KAF0313672.1"/>
    </source>
</evidence>
<dbReference type="PANTHER" id="PTHR35153:SF1">
    <property type="entry name" value="COILED-COIL DOMAIN-CONTAINING PROTEIN 154"/>
    <property type="match status" value="1"/>
</dbReference>
<dbReference type="InterPro" id="IPR029512">
    <property type="entry name" value="CCDC154"/>
</dbReference>
<proteinExistence type="predicted"/>
<evidence type="ECO:0000256" key="2">
    <source>
        <dbReference type="SAM" id="MobiDB-lite"/>
    </source>
</evidence>
<dbReference type="PANTHER" id="PTHR35153">
    <property type="entry name" value="COILED-COIL DOMAIN-CONTAINING PROTEIN 154"/>
    <property type="match status" value="1"/>
</dbReference>
<dbReference type="EMBL" id="VIIS01000074">
    <property type="protein sequence ID" value="KAF0313672.1"/>
    <property type="molecule type" value="Genomic_DNA"/>
</dbReference>
<feature type="coiled-coil region" evidence="1">
    <location>
        <begin position="5"/>
        <end position="32"/>
    </location>
</feature>
<protein>
    <submittedName>
        <fullName evidence="3">Uncharacterized protein</fullName>
    </submittedName>
</protein>
<dbReference type="OrthoDB" id="6364988at2759"/>
<organism evidence="3 4">
    <name type="scientific">Amphibalanus amphitrite</name>
    <name type="common">Striped barnacle</name>
    <name type="synonym">Balanus amphitrite</name>
    <dbReference type="NCBI Taxonomy" id="1232801"/>
    <lineage>
        <taxon>Eukaryota</taxon>
        <taxon>Metazoa</taxon>
        <taxon>Ecdysozoa</taxon>
        <taxon>Arthropoda</taxon>
        <taxon>Crustacea</taxon>
        <taxon>Multicrustacea</taxon>
        <taxon>Cirripedia</taxon>
        <taxon>Thoracica</taxon>
        <taxon>Thoracicalcarea</taxon>
        <taxon>Balanomorpha</taxon>
        <taxon>Balanoidea</taxon>
        <taxon>Balanidae</taxon>
        <taxon>Amphibalaninae</taxon>
        <taxon>Amphibalanus</taxon>
    </lineage>
</organism>
<feature type="region of interest" description="Disordered" evidence="2">
    <location>
        <begin position="278"/>
        <end position="298"/>
    </location>
</feature>
<name>A0A6A4XG76_AMPAM</name>
<feature type="coiled-coil region" evidence="1">
    <location>
        <begin position="453"/>
        <end position="480"/>
    </location>
</feature>
<sequence length="657" mass="75028">MVLRLDALERRLAAMENNNRSMMAQFTQLQQEATVGVRRDAHAVSEQRESRGRMEMALRGAQQKLADVDHRIGRASNVMRETQSSIQAMAVQTNTMQNALAASGRDTEEMALARLQEARQEILDLLQYHDTSRKAATALREDMQNMRMKVETLSGDLQAMAHSSRLQEEMFEEETRRTLRGGGGSGGSRIPATAALEGKVARLQNSLKDVESRILHETKKDGIAQQVQNQKIGELQEEVSGCARLVQQDVRDLQLHDSGADPDVPRLQREVDSIRSRLDSRLADSRSASSRADAEEKELKAQLKDLEQKLQKEVSDRTQREADLKNEVERKLTEISQYSDDGFRGVTKLTEGEHEQTKQRFRELLERLDQVESKRDKDQEEIDKLFEKQRDERRKLDRVMDERLDDVGDRLRIAMASLMAAQSELPPGEKAPPGGLSMEEIERLQNMNTTGAREQLMKDLAAKELQLSELSTRIEQQDEVIENKLKMAEKSDSNELGVMGDELTRKADTITFSQERLKKQIENLDERVKESPQEINQLQDRVVAMETETLEKLEKQDVQRRQEVEDLTADVRKKVDEEEKKAAEMARLEKAVDQSHTSVTKLSEAMQTINRVIGGKIKEGKRTREQETTDLKRNIDRLYEQNTDLKNRIKHPGGTVQ</sequence>
<reference evidence="3 4" key="1">
    <citation type="submission" date="2019-07" db="EMBL/GenBank/DDBJ databases">
        <title>Draft genome assembly of a fouling barnacle, Amphibalanus amphitrite (Darwin, 1854): The first reference genome for Thecostraca.</title>
        <authorList>
            <person name="Kim W."/>
        </authorList>
    </citation>
    <scope>NUCLEOTIDE SEQUENCE [LARGE SCALE GENOMIC DNA]</scope>
    <source>
        <strain evidence="3">SNU_AA5</strain>
        <tissue evidence="3">Soma without cirri and trophi</tissue>
    </source>
</reference>
<evidence type="ECO:0000256" key="1">
    <source>
        <dbReference type="SAM" id="Coils"/>
    </source>
</evidence>
<keyword evidence="4" id="KW-1185">Reference proteome</keyword>
<gene>
    <name evidence="3" type="ORF">FJT64_015808</name>
</gene>
<dbReference type="Proteomes" id="UP000440578">
    <property type="component" value="Unassembled WGS sequence"/>
</dbReference>
<evidence type="ECO:0000313" key="4">
    <source>
        <dbReference type="Proteomes" id="UP000440578"/>
    </source>
</evidence>
<dbReference type="AlphaFoldDB" id="A0A6A4XG76"/>
<keyword evidence="1" id="KW-0175">Coiled coil</keyword>
<accession>A0A6A4XG76</accession>
<feature type="coiled-coil region" evidence="1">
    <location>
        <begin position="514"/>
        <end position="581"/>
    </location>
</feature>
<feature type="coiled-coil region" evidence="1">
    <location>
        <begin position="193"/>
        <end position="220"/>
    </location>
</feature>
<comment type="caution">
    <text evidence="3">The sequence shown here is derived from an EMBL/GenBank/DDBJ whole genome shotgun (WGS) entry which is preliminary data.</text>
</comment>